<dbReference type="GO" id="GO:0030016">
    <property type="term" value="C:myofibril"/>
    <property type="evidence" value="ECO:0007669"/>
    <property type="project" value="UniProtKB-SubCell"/>
</dbReference>
<evidence type="ECO:0000313" key="13">
    <source>
        <dbReference type="Proteomes" id="UP000596742"/>
    </source>
</evidence>
<dbReference type="GO" id="GO:0032982">
    <property type="term" value="C:myosin filament"/>
    <property type="evidence" value="ECO:0007669"/>
    <property type="project" value="UniProtKB-KW"/>
</dbReference>
<comment type="subcellular location">
    <subcellularLocation>
        <location evidence="1">Cytoplasm</location>
        <location evidence="1">Myofibril</location>
    </subcellularLocation>
</comment>
<dbReference type="Pfam" id="PF01576">
    <property type="entry name" value="Myosin_tail_1"/>
    <property type="match status" value="1"/>
</dbReference>
<gene>
    <name evidence="12" type="ORF">MGAL_10B072299</name>
</gene>
<dbReference type="Gene3D" id="6.10.250.2420">
    <property type="match status" value="1"/>
</dbReference>
<feature type="domain" description="Myosin tail" evidence="11">
    <location>
        <begin position="2"/>
        <end position="103"/>
    </location>
</feature>
<dbReference type="InterPro" id="IPR002928">
    <property type="entry name" value="Myosin_tail"/>
</dbReference>
<keyword evidence="7" id="KW-0518">Myosin</keyword>
<dbReference type="AlphaFoldDB" id="A0A8B6CY64"/>
<dbReference type="Proteomes" id="UP000596742">
    <property type="component" value="Unassembled WGS sequence"/>
</dbReference>
<sequence>MSLEEQLDIESKERNAMQKVNRRLERKFKEMTVQAEEERRHADQNKEQADKMMNRVKALKRQVDEAEEEITRLNAQKRKIQRELDEQMEQNETASREINQLKKYSVNAK</sequence>
<dbReference type="GO" id="GO:0005923">
    <property type="term" value="C:bicellular tight junction"/>
    <property type="evidence" value="ECO:0007669"/>
    <property type="project" value="TreeGrafter"/>
</dbReference>
<keyword evidence="9" id="KW-0514">Muscle protein</keyword>
<keyword evidence="6" id="KW-0175">Coiled coil</keyword>
<evidence type="ECO:0000256" key="3">
    <source>
        <dbReference type="ARBA" id="ARBA00018623"/>
    </source>
</evidence>
<accession>A0A8B6CY64</accession>
<evidence type="ECO:0000313" key="12">
    <source>
        <dbReference type="EMBL" id="VDI11647.1"/>
    </source>
</evidence>
<dbReference type="PANTHER" id="PTHR46349:SF6">
    <property type="entry name" value="MYOSIN-6-LIKE"/>
    <property type="match status" value="1"/>
</dbReference>
<dbReference type="SUPFAM" id="SSF90257">
    <property type="entry name" value="Myosin rod fragments"/>
    <property type="match status" value="1"/>
</dbReference>
<evidence type="ECO:0000256" key="6">
    <source>
        <dbReference type="ARBA" id="ARBA00023054"/>
    </source>
</evidence>
<protein>
    <recommendedName>
        <fullName evidence="3">Paramyosin</fullName>
    </recommendedName>
</protein>
<dbReference type="EMBL" id="UYJE01002535">
    <property type="protein sequence ID" value="VDI11647.1"/>
    <property type="molecule type" value="Genomic_DNA"/>
</dbReference>
<evidence type="ECO:0000256" key="1">
    <source>
        <dbReference type="ARBA" id="ARBA00004657"/>
    </source>
</evidence>
<evidence type="ECO:0000259" key="11">
    <source>
        <dbReference type="Pfam" id="PF01576"/>
    </source>
</evidence>
<evidence type="ECO:0000256" key="9">
    <source>
        <dbReference type="ARBA" id="ARBA00023179"/>
    </source>
</evidence>
<evidence type="ECO:0000256" key="2">
    <source>
        <dbReference type="ARBA" id="ARBA00008447"/>
    </source>
</evidence>
<evidence type="ECO:0000256" key="10">
    <source>
        <dbReference type="SAM" id="MobiDB-lite"/>
    </source>
</evidence>
<evidence type="ECO:0000256" key="5">
    <source>
        <dbReference type="ARBA" id="ARBA00022490"/>
    </source>
</evidence>
<evidence type="ECO:0000256" key="8">
    <source>
        <dbReference type="ARBA" id="ARBA00023175"/>
    </source>
</evidence>
<evidence type="ECO:0000256" key="4">
    <source>
        <dbReference type="ARBA" id="ARBA00022433"/>
    </source>
</evidence>
<dbReference type="GO" id="GO:0016459">
    <property type="term" value="C:myosin complex"/>
    <property type="evidence" value="ECO:0007669"/>
    <property type="project" value="InterPro"/>
</dbReference>
<organism evidence="12 13">
    <name type="scientific">Mytilus galloprovincialis</name>
    <name type="common">Mediterranean mussel</name>
    <dbReference type="NCBI Taxonomy" id="29158"/>
    <lineage>
        <taxon>Eukaryota</taxon>
        <taxon>Metazoa</taxon>
        <taxon>Spiralia</taxon>
        <taxon>Lophotrochozoa</taxon>
        <taxon>Mollusca</taxon>
        <taxon>Bivalvia</taxon>
        <taxon>Autobranchia</taxon>
        <taxon>Pteriomorphia</taxon>
        <taxon>Mytilida</taxon>
        <taxon>Mytiloidea</taxon>
        <taxon>Mytilidae</taxon>
        <taxon>Mytilinae</taxon>
        <taxon>Mytilus</taxon>
    </lineage>
</organism>
<proteinExistence type="inferred from homology"/>
<keyword evidence="8" id="KW-0505">Motor protein</keyword>
<comment type="similarity">
    <text evidence="2">Belongs to the paramyosin family.</text>
</comment>
<keyword evidence="13" id="KW-1185">Reference proteome</keyword>
<dbReference type="OrthoDB" id="10055605at2759"/>
<keyword evidence="5" id="KW-0963">Cytoplasm</keyword>
<reference evidence="12" key="1">
    <citation type="submission" date="2018-11" db="EMBL/GenBank/DDBJ databases">
        <authorList>
            <person name="Alioto T."/>
            <person name="Alioto T."/>
        </authorList>
    </citation>
    <scope>NUCLEOTIDE SEQUENCE</scope>
</reference>
<keyword evidence="4" id="KW-0787">Thick filament</keyword>
<feature type="region of interest" description="Disordered" evidence="10">
    <location>
        <begin position="83"/>
        <end position="109"/>
    </location>
</feature>
<dbReference type="PANTHER" id="PTHR46349">
    <property type="entry name" value="CINGULIN-LIKE PROTEIN 1-RELATED"/>
    <property type="match status" value="1"/>
</dbReference>
<comment type="caution">
    <text evidence="12">The sequence shown here is derived from an EMBL/GenBank/DDBJ whole genome shotgun (WGS) entry which is preliminary data.</text>
</comment>
<evidence type="ECO:0000256" key="7">
    <source>
        <dbReference type="ARBA" id="ARBA00023123"/>
    </source>
</evidence>
<name>A0A8B6CY64_MYTGA</name>